<keyword evidence="3" id="KW-1185">Reference proteome</keyword>
<sequence length="116" mass="11991">MKRVGLSTHLKVSMLLAALLCLVMAIATPVKASSCATAPATVAHTASDQLPFTVIAGETVSTPALITLQAEKALLLQVIAAVLNQLYPQSGAEQLPNPLSFSRAVTAHFTALTKGP</sequence>
<comment type="caution">
    <text evidence="2">The sequence shown here is derived from an EMBL/GenBank/DDBJ whole genome shotgun (WGS) entry which is preliminary data.</text>
</comment>
<dbReference type="Proteomes" id="UP001597369">
    <property type="component" value="Unassembled WGS sequence"/>
</dbReference>
<organism evidence="2 3">
    <name type="scientific">Pontibacter silvestris</name>
    <dbReference type="NCBI Taxonomy" id="2305183"/>
    <lineage>
        <taxon>Bacteria</taxon>
        <taxon>Pseudomonadati</taxon>
        <taxon>Bacteroidota</taxon>
        <taxon>Cytophagia</taxon>
        <taxon>Cytophagales</taxon>
        <taxon>Hymenobacteraceae</taxon>
        <taxon>Pontibacter</taxon>
    </lineage>
</organism>
<proteinExistence type="predicted"/>
<keyword evidence="1" id="KW-0732">Signal</keyword>
<dbReference type="RefSeq" id="WP_229959430.1">
    <property type="nucleotide sequence ID" value="NZ_JAJJWI010000005.1"/>
</dbReference>
<evidence type="ECO:0000256" key="1">
    <source>
        <dbReference type="SAM" id="SignalP"/>
    </source>
</evidence>
<feature type="signal peptide" evidence="1">
    <location>
        <begin position="1"/>
        <end position="32"/>
    </location>
</feature>
<accession>A0ABW4X1C7</accession>
<protein>
    <submittedName>
        <fullName evidence="2">Uncharacterized protein</fullName>
    </submittedName>
</protein>
<name>A0ABW4X1C7_9BACT</name>
<gene>
    <name evidence="2" type="ORF">ACFSKU_16090</name>
</gene>
<feature type="chain" id="PRO_5045379646" evidence="1">
    <location>
        <begin position="33"/>
        <end position="116"/>
    </location>
</feature>
<evidence type="ECO:0000313" key="2">
    <source>
        <dbReference type="EMBL" id="MFD2068411.1"/>
    </source>
</evidence>
<reference evidence="3" key="1">
    <citation type="journal article" date="2019" name="Int. J. Syst. Evol. Microbiol.">
        <title>The Global Catalogue of Microorganisms (GCM) 10K type strain sequencing project: providing services to taxonomists for standard genome sequencing and annotation.</title>
        <authorList>
            <consortium name="The Broad Institute Genomics Platform"/>
            <consortium name="The Broad Institute Genome Sequencing Center for Infectious Disease"/>
            <person name="Wu L."/>
            <person name="Ma J."/>
        </authorList>
    </citation>
    <scope>NUCLEOTIDE SEQUENCE [LARGE SCALE GENOMIC DNA]</scope>
    <source>
        <strain evidence="3">JCM 16545</strain>
    </source>
</reference>
<dbReference type="EMBL" id="JBHUHV010000053">
    <property type="protein sequence ID" value="MFD2068411.1"/>
    <property type="molecule type" value="Genomic_DNA"/>
</dbReference>
<evidence type="ECO:0000313" key="3">
    <source>
        <dbReference type="Proteomes" id="UP001597369"/>
    </source>
</evidence>